<evidence type="ECO:0000256" key="1">
    <source>
        <dbReference type="ARBA" id="ARBA00022763"/>
    </source>
</evidence>
<dbReference type="CDD" id="cd03468">
    <property type="entry name" value="PolY_like"/>
    <property type="match status" value="1"/>
</dbReference>
<proteinExistence type="predicted"/>
<reference evidence="4 5" key="1">
    <citation type="submission" date="2017-01" db="EMBL/GenBank/DDBJ databases">
        <authorList>
            <person name="Mah S.A."/>
            <person name="Swanson W.J."/>
            <person name="Moy G.W."/>
            <person name="Vacquier V.D."/>
        </authorList>
    </citation>
    <scope>NUCLEOTIDE SEQUENCE [LARGE SCALE GENOMIC DNA]</scope>
    <source>
        <strain evidence="4 5">CPCC 203464</strain>
    </source>
</reference>
<feature type="region of interest" description="Disordered" evidence="2">
    <location>
        <begin position="401"/>
        <end position="423"/>
    </location>
</feature>
<dbReference type="SUPFAM" id="SSF56672">
    <property type="entry name" value="DNA/RNA polymerases"/>
    <property type="match status" value="1"/>
</dbReference>
<accession>A0A1N7DVI5</accession>
<dbReference type="InterPro" id="IPR043502">
    <property type="entry name" value="DNA/RNA_pol_sf"/>
</dbReference>
<keyword evidence="5" id="KW-1185">Reference proteome</keyword>
<evidence type="ECO:0000256" key="2">
    <source>
        <dbReference type="SAM" id="MobiDB-lite"/>
    </source>
</evidence>
<keyword evidence="1" id="KW-0227">DNA damage</keyword>
<dbReference type="GO" id="GO:0006281">
    <property type="term" value="P:DNA repair"/>
    <property type="evidence" value="ECO:0007669"/>
    <property type="project" value="InterPro"/>
</dbReference>
<dbReference type="Proteomes" id="UP000186218">
    <property type="component" value="Unassembled WGS sequence"/>
</dbReference>
<feature type="domain" description="UmuC" evidence="3">
    <location>
        <begin position="27"/>
        <end position="150"/>
    </location>
</feature>
<dbReference type="PANTHER" id="PTHR35369">
    <property type="entry name" value="BLR3025 PROTEIN-RELATED"/>
    <property type="match status" value="1"/>
</dbReference>
<dbReference type="PANTHER" id="PTHR35369:SF2">
    <property type="entry name" value="BLR3025 PROTEIN"/>
    <property type="match status" value="1"/>
</dbReference>
<dbReference type="InterPro" id="IPR001126">
    <property type="entry name" value="UmuC"/>
</dbReference>
<evidence type="ECO:0000313" key="4">
    <source>
        <dbReference type="EMBL" id="SIR79840.1"/>
    </source>
</evidence>
<dbReference type="InterPro" id="IPR050356">
    <property type="entry name" value="SulA_CellDiv_inhibitor"/>
</dbReference>
<sequence>MARALGLWCPDWPAAAAAATADSAPERPVAVFSANRVVACSAPARAVGIRRGMRRREAQAICPELVVAADDPGRDGRLFEPVVAEVAELVPAVEVLRPGLMVLPVAGATRCFGGEESAAEKLIDVVSACGVESQTGIADHLATAVIAARHGVVVAPGAGADYLAPLPVGELAVEPSLCREDRSELVDLLWRMGIRTVGAFAGLSATDVATRFGADAVYAHRTARDLPDRPPSGVPPGADLMVEHHCDPPVDRVDAAAFVGRRLAEELHRVLMAAAVACTRLTVHAVTTGGQEHSRTWRCAAPLTPEATADRIRWQLEGWLTGRGTDDRPDGPIGVLRLEPVELVRAGELQYELSGAGLPGSRDLDERVHRSLVRVQGLLGGESVRIPVRSGGRGPQEQISLIPLGDEPTPAADPTAPWPGRMPEPTPTVLMSAPVEMRDCADDPVRVTSRGGFSAEPTTLRWGRRSWELCWWAGPWMADEQWWAAADSAIVARAQVLLDDSRALLLRYRHDDRQWLVEGVYE</sequence>
<evidence type="ECO:0000259" key="3">
    <source>
        <dbReference type="PROSITE" id="PS50173"/>
    </source>
</evidence>
<name>A0A1N7DVI5_9NOCA</name>
<dbReference type="AlphaFoldDB" id="A0A1N7DVI5"/>
<dbReference type="STRING" id="1344003.SAMN05445060_0940"/>
<dbReference type="OrthoDB" id="5244088at2"/>
<dbReference type="EMBL" id="FTNT01000002">
    <property type="protein sequence ID" value="SIR79840.1"/>
    <property type="molecule type" value="Genomic_DNA"/>
</dbReference>
<gene>
    <name evidence="4" type="ORF">SAMN05445060_0940</name>
</gene>
<dbReference type="Gene3D" id="3.40.1170.60">
    <property type="match status" value="1"/>
</dbReference>
<protein>
    <submittedName>
        <fullName evidence="4">Protein ImuB</fullName>
    </submittedName>
</protein>
<dbReference type="Pfam" id="PF00817">
    <property type="entry name" value="IMS"/>
    <property type="match status" value="1"/>
</dbReference>
<organism evidence="4 5">
    <name type="scientific">Williamsia sterculiae</name>
    <dbReference type="NCBI Taxonomy" id="1344003"/>
    <lineage>
        <taxon>Bacteria</taxon>
        <taxon>Bacillati</taxon>
        <taxon>Actinomycetota</taxon>
        <taxon>Actinomycetes</taxon>
        <taxon>Mycobacteriales</taxon>
        <taxon>Nocardiaceae</taxon>
        <taxon>Williamsia</taxon>
    </lineage>
</organism>
<dbReference type="PROSITE" id="PS50173">
    <property type="entry name" value="UMUC"/>
    <property type="match status" value="1"/>
</dbReference>
<dbReference type="RefSeq" id="WP_076476975.1">
    <property type="nucleotide sequence ID" value="NZ_FTNT01000002.1"/>
</dbReference>
<evidence type="ECO:0000313" key="5">
    <source>
        <dbReference type="Proteomes" id="UP000186218"/>
    </source>
</evidence>